<reference evidence="1" key="1">
    <citation type="submission" date="2014-09" db="EMBL/GenBank/DDBJ databases">
        <authorList>
            <person name="Magalhaes I.L.F."/>
            <person name="Oliveira U."/>
            <person name="Santos F.R."/>
            <person name="Vidigal T.H.D.A."/>
            <person name="Brescovit A.D."/>
            <person name="Santos A.J."/>
        </authorList>
    </citation>
    <scope>NUCLEOTIDE SEQUENCE</scope>
    <source>
        <tissue evidence="1">Shoot tissue taken approximately 20 cm above the soil surface</tissue>
    </source>
</reference>
<name>A0A0A9DLT7_ARUDO</name>
<accession>A0A0A9DLT7</accession>
<sequence>MWMDLLSLCPCSEKVMDYLLIFIVDSNYLAVIKGYYYCASSSNSNTTDFAVTCKAVSCDMHHGR</sequence>
<dbReference type="AlphaFoldDB" id="A0A0A9DLT7"/>
<organism evidence="1">
    <name type="scientific">Arundo donax</name>
    <name type="common">Giant reed</name>
    <name type="synonym">Donax arundinaceus</name>
    <dbReference type="NCBI Taxonomy" id="35708"/>
    <lineage>
        <taxon>Eukaryota</taxon>
        <taxon>Viridiplantae</taxon>
        <taxon>Streptophyta</taxon>
        <taxon>Embryophyta</taxon>
        <taxon>Tracheophyta</taxon>
        <taxon>Spermatophyta</taxon>
        <taxon>Magnoliopsida</taxon>
        <taxon>Liliopsida</taxon>
        <taxon>Poales</taxon>
        <taxon>Poaceae</taxon>
        <taxon>PACMAD clade</taxon>
        <taxon>Arundinoideae</taxon>
        <taxon>Arundineae</taxon>
        <taxon>Arundo</taxon>
    </lineage>
</organism>
<evidence type="ECO:0000313" key="1">
    <source>
        <dbReference type="EMBL" id="JAD87618.1"/>
    </source>
</evidence>
<proteinExistence type="predicted"/>
<protein>
    <submittedName>
        <fullName evidence="1">Uncharacterized protein</fullName>
    </submittedName>
</protein>
<reference evidence="1" key="2">
    <citation type="journal article" date="2015" name="Data Brief">
        <title>Shoot transcriptome of the giant reed, Arundo donax.</title>
        <authorList>
            <person name="Barrero R.A."/>
            <person name="Guerrero F.D."/>
            <person name="Moolhuijzen P."/>
            <person name="Goolsby J.A."/>
            <person name="Tidwell J."/>
            <person name="Bellgard S.E."/>
            <person name="Bellgard M.I."/>
        </authorList>
    </citation>
    <scope>NUCLEOTIDE SEQUENCE</scope>
    <source>
        <tissue evidence="1">Shoot tissue taken approximately 20 cm above the soil surface</tissue>
    </source>
</reference>
<dbReference type="EMBL" id="GBRH01210277">
    <property type="protein sequence ID" value="JAD87618.1"/>
    <property type="molecule type" value="Transcribed_RNA"/>
</dbReference>